<comment type="caution">
    <text evidence="5">The sequence shown here is derived from an EMBL/GenBank/DDBJ whole genome shotgun (WGS) entry which is preliminary data.</text>
</comment>
<dbReference type="GO" id="GO:0016702">
    <property type="term" value="F:oxidoreductase activity, acting on single donors with incorporation of molecular oxygen, incorporation of two atoms of oxygen"/>
    <property type="evidence" value="ECO:0007669"/>
    <property type="project" value="InterPro"/>
</dbReference>
<dbReference type="InterPro" id="IPR000907">
    <property type="entry name" value="LipOase"/>
</dbReference>
<dbReference type="InterPro" id="IPR013819">
    <property type="entry name" value="LipOase_C"/>
</dbReference>
<reference evidence="5" key="1">
    <citation type="submission" date="2020-06" db="EMBL/GenBank/DDBJ databases">
        <authorList>
            <person name="Li T."/>
            <person name="Hu X."/>
            <person name="Zhang T."/>
            <person name="Song X."/>
            <person name="Zhang H."/>
            <person name="Dai N."/>
            <person name="Sheng W."/>
            <person name="Hou X."/>
            <person name="Wei L."/>
        </authorList>
    </citation>
    <scope>NUCLEOTIDE SEQUENCE</scope>
    <source>
        <strain evidence="5">G01</strain>
        <tissue evidence="5">Leaf</tissue>
    </source>
</reference>
<dbReference type="GO" id="GO:0046872">
    <property type="term" value="F:metal ion binding"/>
    <property type="evidence" value="ECO:0007669"/>
    <property type="project" value="UniProtKB-KW"/>
</dbReference>
<evidence type="ECO:0000256" key="2">
    <source>
        <dbReference type="ARBA" id="ARBA00022964"/>
    </source>
</evidence>
<evidence type="ECO:0000256" key="1">
    <source>
        <dbReference type="ARBA" id="ARBA00022723"/>
    </source>
</evidence>
<dbReference type="PANTHER" id="PTHR11771">
    <property type="entry name" value="LIPOXYGENASE"/>
    <property type="match status" value="1"/>
</dbReference>
<dbReference type="Pfam" id="PF00305">
    <property type="entry name" value="Lipoxygenase"/>
    <property type="match status" value="1"/>
</dbReference>
<dbReference type="Gene3D" id="1.20.245.10">
    <property type="entry name" value="Lipoxygenase-1, Domain 5"/>
    <property type="match status" value="1"/>
</dbReference>
<sequence length="62" mass="6657">MAMNALGRKVLINANGLVEIAFSPGKGMAVEDPTAPHGLKLTIEDYPYANDGLLIWDAIKQC</sequence>
<accession>A0AAW2QTZ1</accession>
<dbReference type="InterPro" id="IPR036226">
    <property type="entry name" value="LipOase_C_sf"/>
</dbReference>
<proteinExistence type="predicted"/>
<keyword evidence="2" id="KW-0223">Dioxygenase</keyword>
<gene>
    <name evidence="5" type="ORF">Sangu_0434400</name>
</gene>
<reference evidence="5" key="2">
    <citation type="journal article" date="2024" name="Plant">
        <title>Genomic evolution and insights into agronomic trait innovations of Sesamum species.</title>
        <authorList>
            <person name="Miao H."/>
            <person name="Wang L."/>
            <person name="Qu L."/>
            <person name="Liu H."/>
            <person name="Sun Y."/>
            <person name="Le M."/>
            <person name="Wang Q."/>
            <person name="Wei S."/>
            <person name="Zheng Y."/>
            <person name="Lin W."/>
            <person name="Duan Y."/>
            <person name="Cao H."/>
            <person name="Xiong S."/>
            <person name="Wang X."/>
            <person name="Wei L."/>
            <person name="Li C."/>
            <person name="Ma Q."/>
            <person name="Ju M."/>
            <person name="Zhao R."/>
            <person name="Li G."/>
            <person name="Mu C."/>
            <person name="Tian Q."/>
            <person name="Mei H."/>
            <person name="Zhang T."/>
            <person name="Gao T."/>
            <person name="Zhang H."/>
        </authorList>
    </citation>
    <scope>NUCLEOTIDE SEQUENCE</scope>
    <source>
        <strain evidence="5">G01</strain>
    </source>
</reference>
<evidence type="ECO:0000256" key="3">
    <source>
        <dbReference type="ARBA" id="ARBA00023002"/>
    </source>
</evidence>
<evidence type="ECO:0000313" key="5">
    <source>
        <dbReference type="EMBL" id="KAL0371163.1"/>
    </source>
</evidence>
<keyword evidence="3" id="KW-0560">Oxidoreductase</keyword>
<organism evidence="5">
    <name type="scientific">Sesamum angustifolium</name>
    <dbReference type="NCBI Taxonomy" id="2727405"/>
    <lineage>
        <taxon>Eukaryota</taxon>
        <taxon>Viridiplantae</taxon>
        <taxon>Streptophyta</taxon>
        <taxon>Embryophyta</taxon>
        <taxon>Tracheophyta</taxon>
        <taxon>Spermatophyta</taxon>
        <taxon>Magnoliopsida</taxon>
        <taxon>eudicotyledons</taxon>
        <taxon>Gunneridae</taxon>
        <taxon>Pentapetalae</taxon>
        <taxon>asterids</taxon>
        <taxon>lamiids</taxon>
        <taxon>Lamiales</taxon>
        <taxon>Pedaliaceae</taxon>
        <taxon>Sesamum</taxon>
    </lineage>
</organism>
<feature type="domain" description="Lipoxygenase" evidence="4">
    <location>
        <begin position="1"/>
        <end position="62"/>
    </location>
</feature>
<name>A0AAW2QTZ1_9LAMI</name>
<dbReference type="PROSITE" id="PS51393">
    <property type="entry name" value="LIPOXYGENASE_3"/>
    <property type="match status" value="1"/>
</dbReference>
<dbReference type="GO" id="GO:0034440">
    <property type="term" value="P:lipid oxidation"/>
    <property type="evidence" value="ECO:0007669"/>
    <property type="project" value="InterPro"/>
</dbReference>
<dbReference type="SUPFAM" id="SSF48484">
    <property type="entry name" value="Lipoxigenase"/>
    <property type="match status" value="1"/>
</dbReference>
<dbReference type="EMBL" id="JACGWK010000002">
    <property type="protein sequence ID" value="KAL0371163.1"/>
    <property type="molecule type" value="Genomic_DNA"/>
</dbReference>
<dbReference type="AlphaFoldDB" id="A0AAW2QTZ1"/>
<keyword evidence="1" id="KW-0479">Metal-binding</keyword>
<protein>
    <submittedName>
        <fullName evidence="5">Linoleate 13S-lipoxygenase 2-1, chloroplastic</fullName>
    </submittedName>
</protein>
<evidence type="ECO:0000259" key="4">
    <source>
        <dbReference type="PROSITE" id="PS51393"/>
    </source>
</evidence>